<dbReference type="EMBL" id="GU071101">
    <property type="protein sequence ID" value="ADO98865.1"/>
    <property type="molecule type" value="Genomic_DNA"/>
</dbReference>
<reference evidence="1 2" key="1">
    <citation type="journal article" date="2010" name="Environ. Microbiol.">
        <title>Genomic analysis of oceanic cyanobacterial myoviruses compared with T4-like myoviruses from diverse hosts and environments.</title>
        <authorList>
            <person name="Sullivan M.B."/>
            <person name="Huang K.H."/>
            <person name="Ignacio-Espinoza J.C."/>
            <person name="Berlin A.M."/>
            <person name="Kelly L."/>
            <person name="Weigele P.R."/>
            <person name="DeFrancesco A.S."/>
            <person name="Kern S.E."/>
            <person name="Thompson L.R."/>
            <person name="Young S."/>
            <person name="Yandava C."/>
            <person name="Fu R."/>
            <person name="Krastins B."/>
            <person name="Chase M."/>
            <person name="Sarracino D."/>
            <person name="Osburne M.S."/>
            <person name="Henn M.R."/>
            <person name="Chisholm S.W."/>
        </authorList>
    </citation>
    <scope>NUCLEOTIDE SEQUENCE [LARGE SCALE GENOMIC DNA]</scope>
    <source>
        <strain evidence="1">M4-247</strain>
    </source>
</reference>
<dbReference type="InterPro" id="IPR031836">
    <property type="entry name" value="Trans_coact"/>
</dbReference>
<protein>
    <submittedName>
        <fullName evidence="1">Late promoter transcription accessory protein</fullName>
    </submittedName>
</protein>
<dbReference type="Proteomes" id="UP000006530">
    <property type="component" value="Segment"/>
</dbReference>
<name>E3SN72_9CAUD</name>
<dbReference type="Gene3D" id="1.10.10.2850">
    <property type="entry name" value="Phage late-transcription coactivator-like"/>
    <property type="match status" value="1"/>
</dbReference>
<keyword evidence="2" id="KW-1185">Reference proteome</keyword>
<dbReference type="RefSeq" id="YP_004322666.1">
    <property type="nucleotide sequence ID" value="NC_015280.1"/>
</dbReference>
<dbReference type="GeneID" id="10327154"/>
<evidence type="ECO:0000313" key="1">
    <source>
        <dbReference type="EMBL" id="ADO98865.1"/>
    </source>
</evidence>
<dbReference type="OrthoDB" id="25640at10239"/>
<dbReference type="InterPro" id="IPR042071">
    <property type="entry name" value="Trans_coact_sf"/>
</dbReference>
<sequence length="116" mass="13348">MRQANRKSLKFMTQSDTLENLKSILTPIGETMATGKVDDIFEKNFMTAAKFSVEIESIVKEGDLNYIEAIVQFCEDKNIEMDGISKLISKPLKEKLKYDAQRLNYMKRTSKAFLKL</sequence>
<dbReference type="Pfam" id="PF16805">
    <property type="entry name" value="Trans_coact"/>
    <property type="match status" value="1"/>
</dbReference>
<dbReference type="KEGG" id="vg:10327154"/>
<evidence type="ECO:0000313" key="2">
    <source>
        <dbReference type="Proteomes" id="UP000006530"/>
    </source>
</evidence>
<organism evidence="1 2">
    <name type="scientific">Prochlorococcus phage P-HM1</name>
    <dbReference type="NCBI Taxonomy" id="445700"/>
    <lineage>
        <taxon>Viruses</taxon>
        <taxon>Duplodnaviria</taxon>
        <taxon>Heunggongvirae</taxon>
        <taxon>Uroviricota</taxon>
        <taxon>Caudoviricetes</taxon>
        <taxon>Eurybiavirus</taxon>
        <taxon>Eurybiavirus PHM2</taxon>
    </lineage>
</organism>
<proteinExistence type="predicted"/>
<accession>E3SN72</accession>
<gene>
    <name evidence="1" type="primary">gp33</name>
    <name evidence="1" type="ORF">PHM1_241</name>
</gene>